<gene>
    <name evidence="1" type="ORF">VNO78_30871</name>
</gene>
<evidence type="ECO:0000313" key="1">
    <source>
        <dbReference type="EMBL" id="KAK7385159.1"/>
    </source>
</evidence>
<sequence length="109" mass="11850">MHKRNNCGAEALDFWNGICGSRSAIWDCSYYDNALAPLFLPLSSCPTLSSLRMLFPLLFLLAFRACVGTRPASAWCSVTLDSPDANSALDMPTCETGIGRSSLARIDLK</sequence>
<keyword evidence="2" id="KW-1185">Reference proteome</keyword>
<reference evidence="1 2" key="1">
    <citation type="submission" date="2024-01" db="EMBL/GenBank/DDBJ databases">
        <title>The genomes of 5 underutilized Papilionoideae crops provide insights into root nodulation and disease resistanc.</title>
        <authorList>
            <person name="Jiang F."/>
        </authorList>
    </citation>
    <scope>NUCLEOTIDE SEQUENCE [LARGE SCALE GENOMIC DNA]</scope>
    <source>
        <strain evidence="1">DUOXIRENSHENG_FW03</strain>
        <tissue evidence="1">Leaves</tissue>
    </source>
</reference>
<dbReference type="AlphaFoldDB" id="A0AAN9RXE4"/>
<dbReference type="EMBL" id="JAYMYS010000008">
    <property type="protein sequence ID" value="KAK7385159.1"/>
    <property type="molecule type" value="Genomic_DNA"/>
</dbReference>
<organism evidence="1 2">
    <name type="scientific">Psophocarpus tetragonolobus</name>
    <name type="common">Winged bean</name>
    <name type="synonym">Dolichos tetragonolobus</name>
    <dbReference type="NCBI Taxonomy" id="3891"/>
    <lineage>
        <taxon>Eukaryota</taxon>
        <taxon>Viridiplantae</taxon>
        <taxon>Streptophyta</taxon>
        <taxon>Embryophyta</taxon>
        <taxon>Tracheophyta</taxon>
        <taxon>Spermatophyta</taxon>
        <taxon>Magnoliopsida</taxon>
        <taxon>eudicotyledons</taxon>
        <taxon>Gunneridae</taxon>
        <taxon>Pentapetalae</taxon>
        <taxon>rosids</taxon>
        <taxon>fabids</taxon>
        <taxon>Fabales</taxon>
        <taxon>Fabaceae</taxon>
        <taxon>Papilionoideae</taxon>
        <taxon>50 kb inversion clade</taxon>
        <taxon>NPAAA clade</taxon>
        <taxon>indigoferoid/millettioid clade</taxon>
        <taxon>Phaseoleae</taxon>
        <taxon>Psophocarpus</taxon>
    </lineage>
</organism>
<evidence type="ECO:0000313" key="2">
    <source>
        <dbReference type="Proteomes" id="UP001386955"/>
    </source>
</evidence>
<accession>A0AAN9RXE4</accession>
<proteinExistence type="predicted"/>
<protein>
    <submittedName>
        <fullName evidence="1">Uncharacterized protein</fullName>
    </submittedName>
</protein>
<dbReference type="Proteomes" id="UP001386955">
    <property type="component" value="Unassembled WGS sequence"/>
</dbReference>
<comment type="caution">
    <text evidence="1">The sequence shown here is derived from an EMBL/GenBank/DDBJ whole genome shotgun (WGS) entry which is preliminary data.</text>
</comment>
<name>A0AAN9RXE4_PSOTE</name>